<dbReference type="GO" id="GO:0004721">
    <property type="term" value="F:phosphoprotein phosphatase activity"/>
    <property type="evidence" value="ECO:0007669"/>
    <property type="project" value="InterPro"/>
</dbReference>
<dbReference type="SUPFAM" id="SSF52799">
    <property type="entry name" value="(Phosphotyrosine protein) phosphatases II"/>
    <property type="match status" value="1"/>
</dbReference>
<reference evidence="2" key="1">
    <citation type="journal article" date="2020" name="Stud. Mycol.">
        <title>101 Dothideomycetes genomes: a test case for predicting lifestyles and emergence of pathogens.</title>
        <authorList>
            <person name="Haridas S."/>
            <person name="Albert R."/>
            <person name="Binder M."/>
            <person name="Bloem J."/>
            <person name="Labutti K."/>
            <person name="Salamov A."/>
            <person name="Andreopoulos B."/>
            <person name="Baker S."/>
            <person name="Barry K."/>
            <person name="Bills G."/>
            <person name="Bluhm B."/>
            <person name="Cannon C."/>
            <person name="Castanera R."/>
            <person name="Culley D."/>
            <person name="Daum C."/>
            <person name="Ezra D."/>
            <person name="Gonzalez J."/>
            <person name="Henrissat B."/>
            <person name="Kuo A."/>
            <person name="Liang C."/>
            <person name="Lipzen A."/>
            <person name="Lutzoni F."/>
            <person name="Magnuson J."/>
            <person name="Mondo S."/>
            <person name="Nolan M."/>
            <person name="Ohm R."/>
            <person name="Pangilinan J."/>
            <person name="Park H.-J."/>
            <person name="Ramirez L."/>
            <person name="Alfaro M."/>
            <person name="Sun H."/>
            <person name="Tritt A."/>
            <person name="Yoshinaga Y."/>
            <person name="Zwiers L.-H."/>
            <person name="Turgeon B."/>
            <person name="Goodwin S."/>
            <person name="Spatafora J."/>
            <person name="Crous P."/>
            <person name="Grigoriev I."/>
        </authorList>
    </citation>
    <scope>NUCLEOTIDE SEQUENCE</scope>
    <source>
        <strain evidence="2">HMLAC05119</strain>
    </source>
</reference>
<organism evidence="2 3">
    <name type="scientific">Ampelomyces quisqualis</name>
    <name type="common">Powdery mildew agent</name>
    <dbReference type="NCBI Taxonomy" id="50730"/>
    <lineage>
        <taxon>Eukaryota</taxon>
        <taxon>Fungi</taxon>
        <taxon>Dikarya</taxon>
        <taxon>Ascomycota</taxon>
        <taxon>Pezizomycotina</taxon>
        <taxon>Dothideomycetes</taxon>
        <taxon>Pleosporomycetidae</taxon>
        <taxon>Pleosporales</taxon>
        <taxon>Pleosporineae</taxon>
        <taxon>Phaeosphaeriaceae</taxon>
        <taxon>Ampelomyces</taxon>
    </lineage>
</organism>
<keyword evidence="3" id="KW-1185">Reference proteome</keyword>
<protein>
    <recommendedName>
        <fullName evidence="4">Tyrosine phosphatase family-domain-containing protein</fullName>
    </recommendedName>
</protein>
<dbReference type="Gene3D" id="3.90.190.10">
    <property type="entry name" value="Protein tyrosine phosphatase superfamily"/>
    <property type="match status" value="1"/>
</dbReference>
<evidence type="ECO:0000256" key="1">
    <source>
        <dbReference type="SAM" id="MobiDB-lite"/>
    </source>
</evidence>
<accession>A0A6A5QQB3</accession>
<proteinExistence type="predicted"/>
<name>A0A6A5QQB3_AMPQU</name>
<feature type="region of interest" description="Disordered" evidence="1">
    <location>
        <begin position="1"/>
        <end position="20"/>
    </location>
</feature>
<dbReference type="InterPro" id="IPR029021">
    <property type="entry name" value="Prot-tyrosine_phosphatase-like"/>
</dbReference>
<evidence type="ECO:0008006" key="4">
    <source>
        <dbReference type="Google" id="ProtNLM"/>
    </source>
</evidence>
<evidence type="ECO:0000313" key="3">
    <source>
        <dbReference type="Proteomes" id="UP000800096"/>
    </source>
</evidence>
<evidence type="ECO:0000313" key="2">
    <source>
        <dbReference type="EMBL" id="KAF1917583.1"/>
    </source>
</evidence>
<dbReference type="Pfam" id="PF13350">
    <property type="entry name" value="Y_phosphatase3"/>
    <property type="match status" value="1"/>
</dbReference>
<dbReference type="InterPro" id="IPR026893">
    <property type="entry name" value="Tyr/Ser_Pase_IphP-type"/>
</dbReference>
<dbReference type="EMBL" id="ML979134">
    <property type="protein sequence ID" value="KAF1917583.1"/>
    <property type="molecule type" value="Genomic_DNA"/>
</dbReference>
<dbReference type="AlphaFoldDB" id="A0A6A5QQB3"/>
<sequence>MSRHHFGIVDRTTASSSHSLPAGNNRSGAFIALLLLLLNVRARHIVTAYTLSDVGLAATHDVNVSRLVAKGAFTELGEVEAKKKCERMVGARRESIEALLAEMERRWGGADRYFLDVARLTENEVGWIRELLTAEVEGDLSHWSEANDLAS</sequence>
<dbReference type="Proteomes" id="UP000800096">
    <property type="component" value="Unassembled WGS sequence"/>
</dbReference>
<dbReference type="OrthoDB" id="449382at2759"/>
<gene>
    <name evidence="2" type="ORF">BDU57DRAFT_170201</name>
</gene>